<keyword evidence="4" id="KW-1185">Reference proteome</keyword>
<dbReference type="EMBL" id="CARXXK010000001">
    <property type="protein sequence ID" value="CAI6349209.1"/>
    <property type="molecule type" value="Genomic_DNA"/>
</dbReference>
<evidence type="ECO:0000313" key="3">
    <source>
        <dbReference type="EMBL" id="CAI6349209.1"/>
    </source>
</evidence>
<dbReference type="GO" id="GO:0016539">
    <property type="term" value="P:intein-mediated protein splicing"/>
    <property type="evidence" value="ECO:0007669"/>
    <property type="project" value="InterPro"/>
</dbReference>
<evidence type="ECO:0000313" key="4">
    <source>
        <dbReference type="Proteomes" id="UP001160148"/>
    </source>
</evidence>
<keyword evidence="2" id="KW-0812">Transmembrane</keyword>
<gene>
    <name evidence="3" type="ORF">MEUPH1_LOCUS5799</name>
</gene>
<dbReference type="Proteomes" id="UP001160148">
    <property type="component" value="Unassembled WGS sequence"/>
</dbReference>
<keyword evidence="1" id="KW-0175">Coiled coil</keyword>
<dbReference type="InterPro" id="IPR006141">
    <property type="entry name" value="Intein_N"/>
</dbReference>
<feature type="transmembrane region" description="Helical" evidence="2">
    <location>
        <begin position="367"/>
        <end position="386"/>
    </location>
</feature>
<sequence>MHELLADDQKLQENINKIEEQSRRSEATINVLEIQNTFLEHTAILTVFLNQFAWETQNLQSIVNSALNGLMHTNVYPPSQLIHELKQIQLTLPSTLELPITESHLSIPELFRTSKLSVVYIQQNLVFVTRIPLLSNLRFNLFHNIPLPIPTNKGNIVIIEPQAQYLAISDTNEYHFSLTDDQYEKCETLFSFRLCVNPEAISKFIHQENCEVSLYNSPYQTIGACNSKYLTLNTTIWHKLYLQNAWLYYCSSQAVTVTCAQNSSRILLTGTGKIQISDNCVIYTENLILTPSRTLSSEIYRDFVPENPNLHALLKIPEIINSHVPEQIDTNKYFKNFNQLAEDAEKLKELSKLYNDTKIFVNPDHHFIIVYIIVILIIAVSLYLLIKYKCNLPRLYRPEVAECVQLTHSHTNSKSLRASELTDEVKHGDH</sequence>
<comment type="caution">
    <text evidence="3">The sequence shown here is derived from an EMBL/GenBank/DDBJ whole genome shotgun (WGS) entry which is preliminary data.</text>
</comment>
<keyword evidence="2" id="KW-1133">Transmembrane helix</keyword>
<feature type="coiled-coil region" evidence="1">
    <location>
        <begin position="1"/>
        <end position="35"/>
    </location>
</feature>
<dbReference type="Pfam" id="PF12259">
    <property type="entry name" value="Baculo_F"/>
    <property type="match status" value="1"/>
</dbReference>
<reference evidence="3 4" key="1">
    <citation type="submission" date="2023-01" db="EMBL/GenBank/DDBJ databases">
        <authorList>
            <person name="Whitehead M."/>
        </authorList>
    </citation>
    <scope>NUCLEOTIDE SEQUENCE [LARGE SCALE GENOMIC DNA]</scope>
</reference>
<evidence type="ECO:0008006" key="5">
    <source>
        <dbReference type="Google" id="ProtNLM"/>
    </source>
</evidence>
<accession>A0AAV0VY72</accession>
<proteinExistence type="predicted"/>
<dbReference type="AlphaFoldDB" id="A0AAV0VY72"/>
<dbReference type="InterPro" id="IPR022048">
    <property type="entry name" value="Envelope_fusion-like"/>
</dbReference>
<keyword evidence="2" id="KW-0472">Membrane</keyword>
<name>A0AAV0VY72_9HEMI</name>
<organism evidence="3 4">
    <name type="scientific">Macrosiphum euphorbiae</name>
    <name type="common">potato aphid</name>
    <dbReference type="NCBI Taxonomy" id="13131"/>
    <lineage>
        <taxon>Eukaryota</taxon>
        <taxon>Metazoa</taxon>
        <taxon>Ecdysozoa</taxon>
        <taxon>Arthropoda</taxon>
        <taxon>Hexapoda</taxon>
        <taxon>Insecta</taxon>
        <taxon>Pterygota</taxon>
        <taxon>Neoptera</taxon>
        <taxon>Paraneoptera</taxon>
        <taxon>Hemiptera</taxon>
        <taxon>Sternorrhyncha</taxon>
        <taxon>Aphidomorpha</taxon>
        <taxon>Aphidoidea</taxon>
        <taxon>Aphididae</taxon>
        <taxon>Macrosiphini</taxon>
        <taxon>Macrosiphum</taxon>
    </lineage>
</organism>
<protein>
    <recommendedName>
        <fullName evidence="5">Envelope fusion protein</fullName>
    </recommendedName>
</protein>
<evidence type="ECO:0000256" key="2">
    <source>
        <dbReference type="SAM" id="Phobius"/>
    </source>
</evidence>
<dbReference type="PROSITE" id="PS50817">
    <property type="entry name" value="INTEIN_N_TER"/>
    <property type="match status" value="1"/>
</dbReference>
<evidence type="ECO:0000256" key="1">
    <source>
        <dbReference type="SAM" id="Coils"/>
    </source>
</evidence>